<reference evidence="1" key="1">
    <citation type="submission" date="2015-09" db="EMBL/GenBank/DDBJ databases">
        <title>Draft Genome Sequences of Two Novel Amoeba-resistant Intranuclear Bacteria, Candidatus Berkiella cookevillensis and Candidatus Berkiella aquae.</title>
        <authorList>
            <person name="Mehari Y.T."/>
            <person name="Arivett B.A."/>
            <person name="Farone A.L."/>
            <person name="Gunderson J.H."/>
            <person name="Farone M.B."/>
        </authorList>
    </citation>
    <scope>NUCLEOTIDE SEQUENCE [LARGE SCALE GENOMIC DNA]</scope>
    <source>
        <strain evidence="1">HT99</strain>
    </source>
</reference>
<evidence type="ECO:0000313" key="2">
    <source>
        <dbReference type="EMBL" id="MCS5711280.1"/>
    </source>
</evidence>
<comment type="caution">
    <text evidence="1">The sequence shown here is derived from an EMBL/GenBank/DDBJ whole genome shotgun (WGS) entry which is preliminary data.</text>
</comment>
<gene>
    <name evidence="2" type="ORF">HT99x_007525</name>
    <name evidence="1" type="ORF">HT99x_02021</name>
</gene>
<dbReference type="AlphaFoldDB" id="A0A0Q9YV36"/>
<dbReference type="EMBL" id="LKAJ02000001">
    <property type="protein sequence ID" value="MCS5711280.1"/>
    <property type="molecule type" value="Genomic_DNA"/>
</dbReference>
<protein>
    <submittedName>
        <fullName evidence="1">Uncharacterized protein</fullName>
    </submittedName>
</protein>
<name>A0A0Q9YV36_9GAMM</name>
<dbReference type="RefSeq" id="WP_075066648.1">
    <property type="nucleotide sequence ID" value="NZ_LKAJ02000001.1"/>
</dbReference>
<sequence>MQQLSLDSLVQVSGGKCQEIFEMQAPLVHLNIFLNYLTSIEQGTFDASQFLQALIDDGLDPNQLSLKMTLYCGLTD</sequence>
<evidence type="ECO:0000313" key="1">
    <source>
        <dbReference type="EMBL" id="KRG20804.1"/>
    </source>
</evidence>
<organism evidence="1">
    <name type="scientific">Candidatus Berkiella aquae</name>
    <dbReference type="NCBI Taxonomy" id="295108"/>
    <lineage>
        <taxon>Bacteria</taxon>
        <taxon>Pseudomonadati</taxon>
        <taxon>Pseudomonadota</taxon>
        <taxon>Gammaproteobacteria</taxon>
        <taxon>Candidatus Berkiellales</taxon>
        <taxon>Candidatus Berkiellaceae</taxon>
        <taxon>Candidatus Berkiella</taxon>
    </lineage>
</organism>
<reference evidence="2" key="2">
    <citation type="journal article" date="2016" name="Genome Announc.">
        <title>Draft Genome Sequences of Two Novel Amoeba-Resistant Intranuclear Bacteria, 'Candidatus Berkiella cookevillensis' and 'Candidatus Berkiella aquae'.</title>
        <authorList>
            <person name="Mehari Y.T."/>
            <person name="Arivett B.A."/>
            <person name="Farone A.L."/>
            <person name="Gunderson J.H."/>
            <person name="Farone M.B."/>
        </authorList>
    </citation>
    <scope>NUCLEOTIDE SEQUENCE</scope>
    <source>
        <strain evidence="2">HT99</strain>
    </source>
</reference>
<reference evidence="2" key="3">
    <citation type="submission" date="2021-06" db="EMBL/GenBank/DDBJ databases">
        <title>Genomic Description and Analysis of Intracellular Bacteria, Candidatus Berkiella cookevillensis and Candidatus Berkiella aquae.</title>
        <authorList>
            <person name="Kidane D.T."/>
            <person name="Mehari Y.T."/>
            <person name="Rice F.C."/>
            <person name="Arivett B.A."/>
            <person name="Farone A.L."/>
            <person name="Berk S.G."/>
            <person name="Farone M.B."/>
        </authorList>
    </citation>
    <scope>NUCLEOTIDE SEQUENCE</scope>
    <source>
        <strain evidence="2">HT99</strain>
    </source>
</reference>
<evidence type="ECO:0000313" key="3">
    <source>
        <dbReference type="Proteomes" id="UP000051497"/>
    </source>
</evidence>
<accession>A0A0Q9YV36</accession>
<keyword evidence="3" id="KW-1185">Reference proteome</keyword>
<dbReference type="EMBL" id="LKAJ01000008">
    <property type="protein sequence ID" value="KRG20804.1"/>
    <property type="molecule type" value="Genomic_DNA"/>
</dbReference>
<dbReference type="Proteomes" id="UP000051497">
    <property type="component" value="Unassembled WGS sequence"/>
</dbReference>
<proteinExistence type="predicted"/>